<comment type="caution">
    <text evidence="7">The sequence shown here is derived from an EMBL/GenBank/DDBJ whole genome shotgun (WGS) entry which is preliminary data.</text>
</comment>
<dbReference type="PROSITE" id="PS50112">
    <property type="entry name" value="PAS"/>
    <property type="match status" value="1"/>
</dbReference>
<dbReference type="InterPro" id="IPR000792">
    <property type="entry name" value="Tscrpt_reg_LuxR_C"/>
</dbReference>
<evidence type="ECO:0000256" key="3">
    <source>
        <dbReference type="ARBA" id="ARBA00023163"/>
    </source>
</evidence>
<protein>
    <submittedName>
        <fullName evidence="7">PAS domain S-box-containing protein</fullName>
    </submittedName>
</protein>
<dbReference type="PROSITE" id="PS50043">
    <property type="entry name" value="HTH_LUXR_2"/>
    <property type="match status" value="1"/>
</dbReference>
<gene>
    <name evidence="8" type="ORF">ABIF29_008038</name>
    <name evidence="7" type="ORF">JOH49_003403</name>
</gene>
<dbReference type="InterPro" id="IPR016032">
    <property type="entry name" value="Sig_transdc_resp-reg_C-effctor"/>
</dbReference>
<proteinExistence type="predicted"/>
<evidence type="ECO:0000313" key="8">
    <source>
        <dbReference type="EMBL" id="MEY9321239.1"/>
    </source>
</evidence>
<dbReference type="NCBIfam" id="TIGR00229">
    <property type="entry name" value="sensory_box"/>
    <property type="match status" value="1"/>
</dbReference>
<evidence type="ECO:0000259" key="5">
    <source>
        <dbReference type="PROSITE" id="PS50112"/>
    </source>
</evidence>
<accession>A0A4Y3ZVX9</accession>
<dbReference type="GO" id="GO:0003677">
    <property type="term" value="F:DNA binding"/>
    <property type="evidence" value="ECO:0007669"/>
    <property type="project" value="UniProtKB-KW"/>
</dbReference>
<dbReference type="SUPFAM" id="SSF55785">
    <property type="entry name" value="PYP-like sensor domain (PAS domain)"/>
    <property type="match status" value="1"/>
</dbReference>
<dbReference type="Pfam" id="PF00196">
    <property type="entry name" value="GerE"/>
    <property type="match status" value="1"/>
</dbReference>
<evidence type="ECO:0000256" key="1">
    <source>
        <dbReference type="ARBA" id="ARBA00023015"/>
    </source>
</evidence>
<organism evidence="7 9">
    <name type="scientific">Bradyrhizobium elkanii</name>
    <dbReference type="NCBI Taxonomy" id="29448"/>
    <lineage>
        <taxon>Bacteria</taxon>
        <taxon>Pseudomonadati</taxon>
        <taxon>Pseudomonadota</taxon>
        <taxon>Alphaproteobacteria</taxon>
        <taxon>Hyphomicrobiales</taxon>
        <taxon>Nitrobacteraceae</taxon>
        <taxon>Bradyrhizobium</taxon>
    </lineage>
</organism>
<keyword evidence="3" id="KW-0804">Transcription</keyword>
<keyword evidence="10" id="KW-1185">Reference proteome</keyword>
<dbReference type="Pfam" id="PF13426">
    <property type="entry name" value="PAS_9"/>
    <property type="match status" value="1"/>
</dbReference>
<dbReference type="InterPro" id="IPR035965">
    <property type="entry name" value="PAS-like_dom_sf"/>
</dbReference>
<dbReference type="Gene3D" id="1.10.10.10">
    <property type="entry name" value="Winged helix-like DNA-binding domain superfamily/Winged helix DNA-binding domain"/>
    <property type="match status" value="1"/>
</dbReference>
<dbReference type="AlphaFoldDB" id="A0A4Y3ZVX9"/>
<dbReference type="Proteomes" id="UP000673383">
    <property type="component" value="Unassembled WGS sequence"/>
</dbReference>
<dbReference type="InterPro" id="IPR000014">
    <property type="entry name" value="PAS"/>
</dbReference>
<dbReference type="GeneID" id="92951286"/>
<dbReference type="InterPro" id="IPR036388">
    <property type="entry name" value="WH-like_DNA-bd_sf"/>
</dbReference>
<dbReference type="Proteomes" id="UP001565471">
    <property type="component" value="Unassembled WGS sequence"/>
</dbReference>
<dbReference type="EMBL" id="JBGBZA010000002">
    <property type="protein sequence ID" value="MEY9321239.1"/>
    <property type="molecule type" value="Genomic_DNA"/>
</dbReference>
<dbReference type="PANTHER" id="PTHR44688">
    <property type="entry name" value="DNA-BINDING TRANSCRIPTIONAL ACTIVATOR DEVR_DOSR"/>
    <property type="match status" value="1"/>
</dbReference>
<dbReference type="PROSITE" id="PS50113">
    <property type="entry name" value="PAC"/>
    <property type="match status" value="1"/>
</dbReference>
<dbReference type="SUPFAM" id="SSF46894">
    <property type="entry name" value="C-terminal effector domain of the bipartite response regulators"/>
    <property type="match status" value="1"/>
</dbReference>
<evidence type="ECO:0000313" key="7">
    <source>
        <dbReference type="EMBL" id="MBP1293650.1"/>
    </source>
</evidence>
<sequence>MSSNRVALLLSRTADAGFAVNREGMIRAWNRSAEQLFGYSAAQAMNMPCVDLISFHTGTHADTCCKQCGVIGQCLAGTTVPNYDVRAKTAAGTPIWINVSILAYQDEVNNELLVVHFARDITRQKDAENLNQQLIDLVRQIVQLPQAEQRRPPIVPLTDQEHRILRDISDGKHPRTVARERQITLGTLRNHLHRVNQKLGTCNRLEAVIEAKRRGVI</sequence>
<name>A0A4Y3ZVX9_BRAEL</name>
<dbReference type="CDD" id="cd00130">
    <property type="entry name" value="PAS"/>
    <property type="match status" value="1"/>
</dbReference>
<dbReference type="InterPro" id="IPR000700">
    <property type="entry name" value="PAS-assoc_C"/>
</dbReference>
<dbReference type="SMART" id="SM00421">
    <property type="entry name" value="HTH_LUXR"/>
    <property type="match status" value="1"/>
</dbReference>
<dbReference type="Gene3D" id="3.30.450.20">
    <property type="entry name" value="PAS domain"/>
    <property type="match status" value="1"/>
</dbReference>
<evidence type="ECO:0000256" key="2">
    <source>
        <dbReference type="ARBA" id="ARBA00023125"/>
    </source>
</evidence>
<keyword evidence="1" id="KW-0805">Transcription regulation</keyword>
<keyword evidence="2" id="KW-0238">DNA-binding</keyword>
<evidence type="ECO:0000313" key="9">
    <source>
        <dbReference type="Proteomes" id="UP000673383"/>
    </source>
</evidence>
<reference evidence="7" key="1">
    <citation type="submission" date="2021-02" db="EMBL/GenBank/DDBJ databases">
        <title>Genomic Encyclopedia of Type Strains, Phase IV (KMG-V): Genome sequencing to study the core and pangenomes of soil and plant-associated prokaryotes.</title>
        <authorList>
            <person name="Whitman W."/>
        </authorList>
    </citation>
    <scope>NUCLEOTIDE SEQUENCE</scope>
    <source>
        <strain evidence="7">USDA 406</strain>
    </source>
</reference>
<dbReference type="EMBL" id="JAFICZ010000001">
    <property type="protein sequence ID" value="MBP1293650.1"/>
    <property type="molecule type" value="Genomic_DNA"/>
</dbReference>
<dbReference type="RefSeq" id="WP_244620937.1">
    <property type="nucleotide sequence ID" value="NZ_BJNL01000136.1"/>
</dbReference>
<dbReference type="PANTHER" id="PTHR44688:SF16">
    <property type="entry name" value="DNA-BINDING TRANSCRIPTIONAL ACTIVATOR DEVR_DOSR"/>
    <property type="match status" value="1"/>
</dbReference>
<evidence type="ECO:0000313" key="10">
    <source>
        <dbReference type="Proteomes" id="UP001565471"/>
    </source>
</evidence>
<dbReference type="GO" id="GO:0006355">
    <property type="term" value="P:regulation of DNA-templated transcription"/>
    <property type="evidence" value="ECO:0007669"/>
    <property type="project" value="InterPro"/>
</dbReference>
<feature type="domain" description="PAC" evidence="6">
    <location>
        <begin position="81"/>
        <end position="133"/>
    </location>
</feature>
<evidence type="ECO:0000259" key="4">
    <source>
        <dbReference type="PROSITE" id="PS50043"/>
    </source>
</evidence>
<feature type="domain" description="HTH luxR-type" evidence="4">
    <location>
        <begin position="150"/>
        <end position="215"/>
    </location>
</feature>
<reference evidence="8 10" key="2">
    <citation type="submission" date="2024-07" db="EMBL/GenBank/DDBJ databases">
        <title>Genomic Encyclopedia of Type Strains, Phase V (KMG-V): Genome sequencing to study the core and pangenomes of soil and plant-associated prokaryotes.</title>
        <authorList>
            <person name="Whitman W."/>
        </authorList>
    </citation>
    <scope>NUCLEOTIDE SEQUENCE [LARGE SCALE GENOMIC DNA]</scope>
    <source>
        <strain evidence="8 10">USDA 415</strain>
    </source>
</reference>
<evidence type="ECO:0000259" key="6">
    <source>
        <dbReference type="PROSITE" id="PS50113"/>
    </source>
</evidence>
<feature type="domain" description="PAS" evidence="5">
    <location>
        <begin position="2"/>
        <end position="46"/>
    </location>
</feature>